<gene>
    <name evidence="1" type="ORF">F0562_033185</name>
</gene>
<protein>
    <submittedName>
        <fullName evidence="1">Uncharacterized protein</fullName>
    </submittedName>
</protein>
<dbReference type="OrthoDB" id="194358at2759"/>
<reference evidence="1 2" key="1">
    <citation type="submission" date="2019-09" db="EMBL/GenBank/DDBJ databases">
        <title>A chromosome-level genome assembly of the Chinese tupelo Nyssa sinensis.</title>
        <authorList>
            <person name="Yang X."/>
            <person name="Kang M."/>
            <person name="Yang Y."/>
            <person name="Xiong H."/>
            <person name="Wang M."/>
            <person name="Zhang Z."/>
            <person name="Wang Z."/>
            <person name="Wu H."/>
            <person name="Ma T."/>
            <person name="Liu J."/>
            <person name="Xi Z."/>
        </authorList>
    </citation>
    <scope>NUCLEOTIDE SEQUENCE [LARGE SCALE GENOMIC DNA]</scope>
    <source>
        <strain evidence="1">J267</strain>
        <tissue evidence="1">Leaf</tissue>
    </source>
</reference>
<evidence type="ECO:0000313" key="1">
    <source>
        <dbReference type="EMBL" id="KAA8533282.1"/>
    </source>
</evidence>
<proteinExistence type="predicted"/>
<dbReference type="AlphaFoldDB" id="A0A5J5AU96"/>
<name>A0A5J5AU96_9ASTE</name>
<sequence length="138" mass="15112">MGSNIIRPHVAVHALVTASCRGFVDVVDTLIKPLSVGRLLLLALLLQKAGISTDTKVRLGAWSWDVATGEEFRVGAGLAEPYRVTWCAVEYFEATGAILRMLLQHLSPNIPHFGRTIIHHAILCGNDRAVDVLLSWQC</sequence>
<dbReference type="EMBL" id="CM018042">
    <property type="protein sequence ID" value="KAA8533282.1"/>
    <property type="molecule type" value="Genomic_DNA"/>
</dbReference>
<accession>A0A5J5AU96</accession>
<dbReference type="Proteomes" id="UP000325577">
    <property type="component" value="Linkage Group LG19"/>
</dbReference>
<keyword evidence="2" id="KW-1185">Reference proteome</keyword>
<dbReference type="PROSITE" id="PS51257">
    <property type="entry name" value="PROKAR_LIPOPROTEIN"/>
    <property type="match status" value="1"/>
</dbReference>
<organism evidence="1 2">
    <name type="scientific">Nyssa sinensis</name>
    <dbReference type="NCBI Taxonomy" id="561372"/>
    <lineage>
        <taxon>Eukaryota</taxon>
        <taxon>Viridiplantae</taxon>
        <taxon>Streptophyta</taxon>
        <taxon>Embryophyta</taxon>
        <taxon>Tracheophyta</taxon>
        <taxon>Spermatophyta</taxon>
        <taxon>Magnoliopsida</taxon>
        <taxon>eudicotyledons</taxon>
        <taxon>Gunneridae</taxon>
        <taxon>Pentapetalae</taxon>
        <taxon>asterids</taxon>
        <taxon>Cornales</taxon>
        <taxon>Nyssaceae</taxon>
        <taxon>Nyssa</taxon>
    </lineage>
</organism>
<evidence type="ECO:0000313" key="2">
    <source>
        <dbReference type="Proteomes" id="UP000325577"/>
    </source>
</evidence>